<dbReference type="SUPFAM" id="SSF64518">
    <property type="entry name" value="Phase 1 flagellin"/>
    <property type="match status" value="2"/>
</dbReference>
<evidence type="ECO:0000256" key="3">
    <source>
        <dbReference type="ARBA" id="ARBA00005709"/>
    </source>
</evidence>
<evidence type="ECO:0000256" key="4">
    <source>
        <dbReference type="ARBA" id="ARBA00023143"/>
    </source>
</evidence>
<evidence type="ECO:0000256" key="2">
    <source>
        <dbReference type="ARBA" id="ARBA00004613"/>
    </source>
</evidence>
<gene>
    <name evidence="6" type="ORF">SCD_n01694</name>
</gene>
<accession>S6AAA4</accession>
<dbReference type="InterPro" id="IPR001029">
    <property type="entry name" value="Flagellin_N"/>
</dbReference>
<sequence>MRISTSMLFDKGVASIQQQTADWIKTQQQVSSGRRILTPSDDPVAAARVLEVSQSQSLNKQFDVNTGTATSKLGLEDSILNSIGNLIQNAQTTAVYAGNASLTSSDRAALATELRSNYQELLGLANSTDGNGQYMFSGYKGDTRPFGETAPGVMAYSGDEGQRLIQISPSRQIPVSDSGSSVFQQIKNGNGTFVSRAATTNAGAGIVDPGTVSDPAKWNAGSKDYSIRFAANTDVKPSSNFGTGAVAATINNAAAWSASGSGLKIAVAAGAAVNTFDYTITDLAVPPHSFTFNYDTTLAPPVTVNLDGTLGTINAGISLDLTGVPLPGDGFRVAANGVVVNSPASPKTNGGTVAVTAGIVDQAAWNAGGKNLLVSFAGAGAPFTFTVTDTVSGANTTGSYTPGTPLTQSFEGADIVFNGTPVAGDSFVVAPSATAGWTYDIINNKTNNSLLTSGASGWSSNWRTYTSGQTIPLTSQGTEPAFDFGVSTKIEGNPAGGDQFTVKASQNEDLFTTLHNLITALEAGVGTPAAAASYQNNLNLAMTSLSNAQTSVLTVRAAVGSRMKEVDSVKSTGEDLQLQYQQTISGLQDLDYAKSITDLTRQKASLEAAQQSFVKIQGLSLFNYM</sequence>
<dbReference type="PANTHER" id="PTHR42792">
    <property type="entry name" value="FLAGELLIN"/>
    <property type="match status" value="1"/>
</dbReference>
<dbReference type="KEGG" id="sdr:SCD_n01694"/>
<comment type="subcellular location">
    <subcellularLocation>
        <location evidence="1">Bacterial flagellum</location>
    </subcellularLocation>
    <subcellularLocation>
        <location evidence="2">Secreted</location>
    </subcellularLocation>
</comment>
<evidence type="ECO:0000259" key="5">
    <source>
        <dbReference type="Pfam" id="PF00669"/>
    </source>
</evidence>
<keyword evidence="7" id="KW-1185">Reference proteome</keyword>
<name>S6AAA4_SULDS</name>
<keyword evidence="4" id="KW-0975">Bacterial flagellum</keyword>
<dbReference type="AlphaFoldDB" id="S6AAA4"/>
<dbReference type="GO" id="GO:0009424">
    <property type="term" value="C:bacterial-type flagellum hook"/>
    <property type="evidence" value="ECO:0007669"/>
    <property type="project" value="InterPro"/>
</dbReference>
<dbReference type="InterPro" id="IPR013384">
    <property type="entry name" value="Flagell_FlgL"/>
</dbReference>
<dbReference type="HOGENOM" id="CLU_024437_5_2_4"/>
<dbReference type="InterPro" id="IPR001492">
    <property type="entry name" value="Flagellin"/>
</dbReference>
<protein>
    <recommendedName>
        <fullName evidence="5">Flagellin N-terminal domain-containing protein</fullName>
    </recommendedName>
</protein>
<dbReference type="GO" id="GO:0005576">
    <property type="term" value="C:extracellular region"/>
    <property type="evidence" value="ECO:0007669"/>
    <property type="project" value="UniProtKB-SubCell"/>
</dbReference>
<dbReference type="GO" id="GO:0071973">
    <property type="term" value="P:bacterial-type flagellum-dependent cell motility"/>
    <property type="evidence" value="ECO:0007669"/>
    <property type="project" value="InterPro"/>
</dbReference>
<dbReference type="Proteomes" id="UP000015559">
    <property type="component" value="Chromosome"/>
</dbReference>
<dbReference type="NCBIfam" id="TIGR02550">
    <property type="entry name" value="flagell_flgL"/>
    <property type="match status" value="1"/>
</dbReference>
<dbReference type="PANTHER" id="PTHR42792:SF1">
    <property type="entry name" value="FLAGELLAR HOOK-ASSOCIATED PROTEIN 3"/>
    <property type="match status" value="1"/>
</dbReference>
<dbReference type="Pfam" id="PF00669">
    <property type="entry name" value="Flagellin_N"/>
    <property type="match status" value="1"/>
</dbReference>
<dbReference type="GO" id="GO:0005198">
    <property type="term" value="F:structural molecule activity"/>
    <property type="evidence" value="ECO:0007669"/>
    <property type="project" value="InterPro"/>
</dbReference>
<reference evidence="6 7" key="1">
    <citation type="journal article" date="2012" name="Appl. Environ. Microbiol.">
        <title>Draft genome sequence of a psychrotolerant sulfur-oxidizing bacterium, Sulfuricella denitrificans skB26, and proteomic insights into cold adaptation.</title>
        <authorList>
            <person name="Watanabe T."/>
            <person name="Kojima H."/>
            <person name="Fukui M."/>
        </authorList>
    </citation>
    <scope>NUCLEOTIDE SEQUENCE [LARGE SCALE GENOMIC DNA]</scope>
    <source>
        <strain evidence="7">skB26</strain>
    </source>
</reference>
<proteinExistence type="inferred from homology"/>
<comment type="similarity">
    <text evidence="3">Belongs to the bacterial flagellin family.</text>
</comment>
<dbReference type="OrthoDB" id="9768249at2"/>
<feature type="domain" description="Flagellin N-terminal" evidence="5">
    <location>
        <begin position="3"/>
        <end position="140"/>
    </location>
</feature>
<evidence type="ECO:0000313" key="6">
    <source>
        <dbReference type="EMBL" id="BAN35515.1"/>
    </source>
</evidence>
<dbReference type="eggNOG" id="COG1344">
    <property type="taxonomic scope" value="Bacteria"/>
</dbReference>
<organism evidence="6 7">
    <name type="scientific">Sulfuricella denitrificans (strain DSM 22764 / NBRC 105220 / skB26)</name>
    <dbReference type="NCBI Taxonomy" id="1163617"/>
    <lineage>
        <taxon>Bacteria</taxon>
        <taxon>Pseudomonadati</taxon>
        <taxon>Pseudomonadota</taxon>
        <taxon>Betaproteobacteria</taxon>
        <taxon>Nitrosomonadales</taxon>
        <taxon>Sulfuricellaceae</taxon>
        <taxon>Sulfuricella</taxon>
    </lineage>
</organism>
<evidence type="ECO:0000256" key="1">
    <source>
        <dbReference type="ARBA" id="ARBA00004365"/>
    </source>
</evidence>
<dbReference type="Gene3D" id="1.20.1330.10">
    <property type="entry name" value="f41 fragment of flagellin, N-terminal domain"/>
    <property type="match status" value="2"/>
</dbReference>
<dbReference type="STRING" id="1163617.SCD_n01694"/>
<dbReference type="EMBL" id="AP013066">
    <property type="protein sequence ID" value="BAN35515.1"/>
    <property type="molecule type" value="Genomic_DNA"/>
</dbReference>
<dbReference type="RefSeq" id="WP_009205528.1">
    <property type="nucleotide sequence ID" value="NC_022357.1"/>
</dbReference>
<evidence type="ECO:0000313" key="7">
    <source>
        <dbReference type="Proteomes" id="UP000015559"/>
    </source>
</evidence>